<dbReference type="Proteomes" id="UP000176608">
    <property type="component" value="Unassembled WGS sequence"/>
</dbReference>
<sequence length="163" mass="17981">MLVKLLRKLSNERGIGLIETLLALGISIIIVTSMVSLAIFTLRASLENKLLLSGTQISNQEIELVRAYRDSRAWATFVADVSSPGIDCFDSDCHMDNSAALSVESGAFIINEGSNEEITKSFRLTDINDDMSLVRVTVTVSWTIGSNTKYAHSYTELSDWRSL</sequence>
<comment type="caution">
    <text evidence="2">The sequence shown here is derived from an EMBL/GenBank/DDBJ whole genome shotgun (WGS) entry which is preliminary data.</text>
</comment>
<protein>
    <recommendedName>
        <fullName evidence="4">Type II secretion system protein</fullName>
    </recommendedName>
</protein>
<evidence type="ECO:0000313" key="3">
    <source>
        <dbReference type="Proteomes" id="UP000176608"/>
    </source>
</evidence>
<proteinExistence type="predicted"/>
<dbReference type="EMBL" id="MEVA01000006">
    <property type="protein sequence ID" value="OGC47614.1"/>
    <property type="molecule type" value="Genomic_DNA"/>
</dbReference>
<keyword evidence="1" id="KW-0472">Membrane</keyword>
<evidence type="ECO:0000313" key="2">
    <source>
        <dbReference type="EMBL" id="OGC47614.1"/>
    </source>
</evidence>
<dbReference type="STRING" id="1802617.A2886_02395"/>
<dbReference type="AlphaFoldDB" id="A0A1F4URP0"/>
<accession>A0A1F4URP0</accession>
<keyword evidence="1" id="KW-0812">Transmembrane</keyword>
<evidence type="ECO:0008006" key="4">
    <source>
        <dbReference type="Google" id="ProtNLM"/>
    </source>
</evidence>
<organism evidence="2 3">
    <name type="scientific">candidate division WWE3 bacterium RIFCSPHIGHO2_01_FULL_42_13</name>
    <dbReference type="NCBI Taxonomy" id="1802617"/>
    <lineage>
        <taxon>Bacteria</taxon>
        <taxon>Katanobacteria</taxon>
    </lineage>
</organism>
<gene>
    <name evidence="2" type="ORF">A2886_02395</name>
</gene>
<feature type="transmembrane region" description="Helical" evidence="1">
    <location>
        <begin position="21"/>
        <end position="42"/>
    </location>
</feature>
<keyword evidence="1" id="KW-1133">Transmembrane helix</keyword>
<name>A0A1F4URP0_UNCKA</name>
<evidence type="ECO:0000256" key="1">
    <source>
        <dbReference type="SAM" id="Phobius"/>
    </source>
</evidence>
<reference evidence="2 3" key="1">
    <citation type="journal article" date="2016" name="Nat. Commun.">
        <title>Thousands of microbial genomes shed light on interconnected biogeochemical processes in an aquifer system.</title>
        <authorList>
            <person name="Anantharaman K."/>
            <person name="Brown C.T."/>
            <person name="Hug L.A."/>
            <person name="Sharon I."/>
            <person name="Castelle C.J."/>
            <person name="Probst A.J."/>
            <person name="Thomas B.C."/>
            <person name="Singh A."/>
            <person name="Wilkins M.J."/>
            <person name="Karaoz U."/>
            <person name="Brodie E.L."/>
            <person name="Williams K.H."/>
            <person name="Hubbard S.S."/>
            <person name="Banfield J.F."/>
        </authorList>
    </citation>
    <scope>NUCLEOTIDE SEQUENCE [LARGE SCALE GENOMIC DNA]</scope>
</reference>